<dbReference type="OrthoDB" id="4863277at2"/>
<evidence type="ECO:0000313" key="1">
    <source>
        <dbReference type="EMBL" id="SMB81812.1"/>
    </source>
</evidence>
<proteinExistence type="predicted"/>
<dbReference type="AlphaFoldDB" id="A0A1W1UL65"/>
<keyword evidence="2" id="KW-1185">Reference proteome</keyword>
<accession>A0A1W1UL65</accession>
<protein>
    <recommendedName>
        <fullName evidence="3">DUF4037 domain-containing protein</fullName>
    </recommendedName>
</protein>
<dbReference type="CDD" id="cd05403">
    <property type="entry name" value="NT_KNTase_like"/>
    <property type="match status" value="1"/>
</dbReference>
<dbReference type="InterPro" id="IPR043519">
    <property type="entry name" value="NT_sf"/>
</dbReference>
<dbReference type="EMBL" id="FWWU01000005">
    <property type="protein sequence ID" value="SMB81812.1"/>
    <property type="molecule type" value="Genomic_DNA"/>
</dbReference>
<dbReference type="SUPFAM" id="SSF81301">
    <property type="entry name" value="Nucleotidyltransferase"/>
    <property type="match status" value="1"/>
</dbReference>
<dbReference type="Proteomes" id="UP000192582">
    <property type="component" value="Unassembled WGS sequence"/>
</dbReference>
<dbReference type="RefSeq" id="WP_084046052.1">
    <property type="nucleotide sequence ID" value="NZ_FWWU01000005.1"/>
</dbReference>
<reference evidence="1 2" key="1">
    <citation type="submission" date="2017-04" db="EMBL/GenBank/DDBJ databases">
        <authorList>
            <person name="Afonso C.L."/>
            <person name="Miller P.J."/>
            <person name="Scott M.A."/>
            <person name="Spackman E."/>
            <person name="Goraichik I."/>
            <person name="Dimitrov K.M."/>
            <person name="Suarez D.L."/>
            <person name="Swayne D.E."/>
        </authorList>
    </citation>
    <scope>NUCLEOTIDE SEQUENCE [LARGE SCALE GENOMIC DNA]</scope>
    <source>
        <strain evidence="1 2">KR-140</strain>
    </source>
</reference>
<sequence length="296" mass="32919">MTSSLNPEALNPETQWRLGLAHGRSQIWPGVTGLAAAMVGGSVARGLADAASDLEIGVFWQQPPTDEDRTQLLQALGVQKPRSFPYFPEEDLWLDQGQLGGVRLDLIHRTVEGVEAGISAVLAAQTVDLHALNALSALQSGVPLFGEHLLNTWRIQAQHYPRPLALAVMDVHLEPTPTSWLQQHAVRREYVPLYGQLIRDQKNILMVLMAMNSVYPPHAEFKWLGALEALLPLRPRLLVQRLEEVLSASPAQGIETLHALWEETYALAGQHFPEAEQVRKAQRWLNKAAETFKPLE</sequence>
<name>A0A1W1UL65_9DEIO</name>
<gene>
    <name evidence="1" type="ORF">SAMN00790413_04731</name>
</gene>
<organism evidence="1 2">
    <name type="scientific">Deinococcus hopiensis KR-140</name>
    <dbReference type="NCBI Taxonomy" id="695939"/>
    <lineage>
        <taxon>Bacteria</taxon>
        <taxon>Thermotogati</taxon>
        <taxon>Deinococcota</taxon>
        <taxon>Deinococci</taxon>
        <taxon>Deinococcales</taxon>
        <taxon>Deinococcaceae</taxon>
        <taxon>Deinococcus</taxon>
    </lineage>
</organism>
<evidence type="ECO:0000313" key="2">
    <source>
        <dbReference type="Proteomes" id="UP000192582"/>
    </source>
</evidence>
<evidence type="ECO:0008006" key="3">
    <source>
        <dbReference type="Google" id="ProtNLM"/>
    </source>
</evidence>